<keyword evidence="1" id="KW-0812">Transmembrane</keyword>
<keyword evidence="3" id="KW-1185">Reference proteome</keyword>
<keyword evidence="1" id="KW-1133">Transmembrane helix</keyword>
<evidence type="ECO:0008006" key="4">
    <source>
        <dbReference type="Google" id="ProtNLM"/>
    </source>
</evidence>
<protein>
    <recommendedName>
        <fullName evidence="4">Chain length determinant protein</fullName>
    </recommendedName>
</protein>
<reference evidence="2 3" key="1">
    <citation type="journal article" date="2015" name="Genome Announc.">
        <title>Expanding the biotechnology potential of lactobacilli through comparative genomics of 213 strains and associated genera.</title>
        <authorList>
            <person name="Sun Z."/>
            <person name="Harris H.M."/>
            <person name="McCann A."/>
            <person name="Guo C."/>
            <person name="Argimon S."/>
            <person name="Zhang W."/>
            <person name="Yang X."/>
            <person name="Jeffery I.B."/>
            <person name="Cooney J.C."/>
            <person name="Kagawa T.F."/>
            <person name="Liu W."/>
            <person name="Song Y."/>
            <person name="Salvetti E."/>
            <person name="Wrobel A."/>
            <person name="Rasinkangas P."/>
            <person name="Parkhill J."/>
            <person name="Rea M.C."/>
            <person name="O'Sullivan O."/>
            <person name="Ritari J."/>
            <person name="Douillard F.P."/>
            <person name="Paul Ross R."/>
            <person name="Yang R."/>
            <person name="Briner A.E."/>
            <person name="Felis G.E."/>
            <person name="de Vos W.M."/>
            <person name="Barrangou R."/>
            <person name="Klaenhammer T.R."/>
            <person name="Caufield P.W."/>
            <person name="Cui Y."/>
            <person name="Zhang H."/>
            <person name="O'Toole P.W."/>
        </authorList>
    </citation>
    <scope>NUCLEOTIDE SEQUENCE [LARGE SCALE GENOMIC DNA]</scope>
    <source>
        <strain evidence="2 3">DSM 16041</strain>
    </source>
</reference>
<proteinExistence type="predicted"/>
<organism evidence="2 3">
    <name type="scientific">Limosilactobacillus antri DSM 16041</name>
    <dbReference type="NCBI Taxonomy" id="525309"/>
    <lineage>
        <taxon>Bacteria</taxon>
        <taxon>Bacillati</taxon>
        <taxon>Bacillota</taxon>
        <taxon>Bacilli</taxon>
        <taxon>Lactobacillales</taxon>
        <taxon>Lactobacillaceae</taxon>
        <taxon>Limosilactobacillus</taxon>
    </lineage>
</organism>
<dbReference type="RefSeq" id="WP_050759657.1">
    <property type="nucleotide sequence ID" value="NZ_AZDK01000018.1"/>
</dbReference>
<dbReference type="Proteomes" id="UP000051883">
    <property type="component" value="Unassembled WGS sequence"/>
</dbReference>
<gene>
    <name evidence="2" type="ORF">FC31_GL000571</name>
</gene>
<feature type="transmembrane region" description="Helical" evidence="1">
    <location>
        <begin position="12"/>
        <end position="32"/>
    </location>
</feature>
<keyword evidence="1" id="KW-0472">Membrane</keyword>
<evidence type="ECO:0000313" key="3">
    <source>
        <dbReference type="Proteomes" id="UP000051883"/>
    </source>
</evidence>
<evidence type="ECO:0000256" key="1">
    <source>
        <dbReference type="SAM" id="Phobius"/>
    </source>
</evidence>
<dbReference type="EMBL" id="AZDK01000018">
    <property type="protein sequence ID" value="KRK59551.1"/>
    <property type="molecule type" value="Genomic_DNA"/>
</dbReference>
<comment type="caution">
    <text evidence="2">The sequence shown here is derived from an EMBL/GenBank/DDBJ whole genome shotgun (WGS) entry which is preliminary data.</text>
</comment>
<accession>A0ABR5NYT0</accession>
<evidence type="ECO:0000313" key="2">
    <source>
        <dbReference type="EMBL" id="KRK59551.1"/>
    </source>
</evidence>
<name>A0ABR5NYT0_9LACO</name>
<sequence>MTNNGKSKIMVKYVVIVLGLMLIGGAGMYGLAKHRQTTYYTAERSMVISHSIHEESASNNNFNSDDQQMMPTYKNISQDIMIAKAARKYLPQNLKKKYTAEKINETVDSKISQQSLILTMHSKADSKAAAVATVNAMAKAMKKELPSIQPGAGQVRLLAPATKDQAEKVTTPHAKKYVAVGLALGAMVGLVICFVEETWSRLL</sequence>
<feature type="transmembrane region" description="Helical" evidence="1">
    <location>
        <begin position="177"/>
        <end position="195"/>
    </location>
</feature>